<dbReference type="SUPFAM" id="SSF51445">
    <property type="entry name" value="(Trans)glycosidases"/>
    <property type="match status" value="1"/>
</dbReference>
<dbReference type="EMBL" id="FOEF01000011">
    <property type="protein sequence ID" value="SEP47229.1"/>
    <property type="molecule type" value="Genomic_DNA"/>
</dbReference>
<dbReference type="STRING" id="394193.SAMN04489732_11167"/>
<protein>
    <submittedName>
        <fullName evidence="5">Glycosyl hydrolase family 1</fullName>
    </submittedName>
</protein>
<dbReference type="RefSeq" id="WP_425425325.1">
    <property type="nucleotide sequence ID" value="NZ_FOEF01000011.1"/>
</dbReference>
<reference evidence="5 6" key="1">
    <citation type="submission" date="2016-10" db="EMBL/GenBank/DDBJ databases">
        <authorList>
            <person name="de Groot N.N."/>
        </authorList>
    </citation>
    <scope>NUCLEOTIDE SEQUENCE [LARGE SCALE GENOMIC DNA]</scope>
    <source>
        <strain evidence="5 6">DSM 44993</strain>
    </source>
</reference>
<dbReference type="PRINTS" id="PR00131">
    <property type="entry name" value="GLHYDRLASE1"/>
</dbReference>
<dbReference type="Gene3D" id="3.20.20.80">
    <property type="entry name" value="Glycosidases"/>
    <property type="match status" value="1"/>
</dbReference>
<evidence type="ECO:0000256" key="4">
    <source>
        <dbReference type="RuleBase" id="RU003690"/>
    </source>
</evidence>
<evidence type="ECO:0000256" key="3">
    <source>
        <dbReference type="ARBA" id="ARBA00023295"/>
    </source>
</evidence>
<dbReference type="GO" id="GO:0008422">
    <property type="term" value="F:beta-glucosidase activity"/>
    <property type="evidence" value="ECO:0007669"/>
    <property type="project" value="TreeGrafter"/>
</dbReference>
<dbReference type="InterPro" id="IPR017853">
    <property type="entry name" value="GH"/>
</dbReference>
<evidence type="ECO:0000256" key="2">
    <source>
        <dbReference type="ARBA" id="ARBA00022801"/>
    </source>
</evidence>
<dbReference type="InterPro" id="IPR001360">
    <property type="entry name" value="Glyco_hydro_1"/>
</dbReference>
<dbReference type="PANTHER" id="PTHR10353:SF36">
    <property type="entry name" value="LP05116P"/>
    <property type="match status" value="1"/>
</dbReference>
<dbReference type="Proteomes" id="UP000198582">
    <property type="component" value="Unassembled WGS sequence"/>
</dbReference>
<keyword evidence="6" id="KW-1185">Reference proteome</keyword>
<organism evidence="5 6">
    <name type="scientific">Amycolatopsis saalfeldensis</name>
    <dbReference type="NCBI Taxonomy" id="394193"/>
    <lineage>
        <taxon>Bacteria</taxon>
        <taxon>Bacillati</taxon>
        <taxon>Actinomycetota</taxon>
        <taxon>Actinomycetes</taxon>
        <taxon>Pseudonocardiales</taxon>
        <taxon>Pseudonocardiaceae</taxon>
        <taxon>Amycolatopsis</taxon>
    </lineage>
</organism>
<dbReference type="PANTHER" id="PTHR10353">
    <property type="entry name" value="GLYCOSYL HYDROLASE"/>
    <property type="match status" value="1"/>
</dbReference>
<keyword evidence="2 5" id="KW-0378">Hydrolase</keyword>
<evidence type="ECO:0000313" key="6">
    <source>
        <dbReference type="Proteomes" id="UP000198582"/>
    </source>
</evidence>
<evidence type="ECO:0000313" key="5">
    <source>
        <dbReference type="EMBL" id="SEP47229.1"/>
    </source>
</evidence>
<accession>A0A1H8Y535</accession>
<proteinExistence type="inferred from homology"/>
<dbReference type="AlphaFoldDB" id="A0A1H8Y535"/>
<dbReference type="Pfam" id="PF00232">
    <property type="entry name" value="Glyco_hydro_1"/>
    <property type="match status" value="1"/>
</dbReference>
<keyword evidence="3" id="KW-0326">Glycosidase</keyword>
<gene>
    <name evidence="5" type="ORF">SAMN04489732_11167</name>
</gene>
<comment type="similarity">
    <text evidence="1 4">Belongs to the glycosyl hydrolase 1 family.</text>
</comment>
<evidence type="ECO:0000256" key="1">
    <source>
        <dbReference type="ARBA" id="ARBA00010838"/>
    </source>
</evidence>
<name>A0A1H8Y535_9PSEU</name>
<dbReference type="GO" id="GO:0016052">
    <property type="term" value="P:carbohydrate catabolic process"/>
    <property type="evidence" value="ECO:0007669"/>
    <property type="project" value="TreeGrafter"/>
</dbReference>
<dbReference type="GO" id="GO:0005829">
    <property type="term" value="C:cytosol"/>
    <property type="evidence" value="ECO:0007669"/>
    <property type="project" value="TreeGrafter"/>
</dbReference>
<sequence length="164" mass="18447">MQPEGIYDALRYYAGRYPNLPLYVVENGMPTDDGKPRADGYTREAALQDSVFWLQRAKADGMDVIGYNYWSITDNYEWGSYRPRFGLYTVDARTDPSLTRRPTAAVPVYRRTIASPGWGADRAPVLLGRFRPGDRQLVHPVDVHVGLEPHVDGGDGEREGREAA</sequence>